<evidence type="ECO:0000259" key="3">
    <source>
        <dbReference type="Pfam" id="PF13240"/>
    </source>
</evidence>
<reference evidence="4 5" key="1">
    <citation type="journal article" date="2013" name="PLoS ONE">
        <title>Identification and characterization of three novel lipases belonging to families II and V from Anaerovibrio lipolyticus 5ST.</title>
        <authorList>
            <person name="Prive F."/>
            <person name="Kaderbhai N.N."/>
            <person name="Girdwood S."/>
            <person name="Worgan H.J."/>
            <person name="Pinloche E."/>
            <person name="Scollan N.D."/>
            <person name="Huws S.A."/>
            <person name="Newbold C.J."/>
        </authorList>
    </citation>
    <scope>NUCLEOTIDE SEQUENCE [LARGE SCALE GENOMIC DNA]</scope>
    <source>
        <strain evidence="4 5">5S</strain>
    </source>
</reference>
<dbReference type="RefSeq" id="WP_039209095.1">
    <property type="nucleotide sequence ID" value="NZ_JSCE01000170.1"/>
</dbReference>
<keyword evidence="2" id="KW-1133">Transmembrane helix</keyword>
<feature type="transmembrane region" description="Helical" evidence="2">
    <location>
        <begin position="100"/>
        <end position="117"/>
    </location>
</feature>
<dbReference type="Proteomes" id="UP000030993">
    <property type="component" value="Unassembled WGS sequence"/>
</dbReference>
<keyword evidence="2" id="KW-0472">Membrane</keyword>
<dbReference type="Pfam" id="PF13240">
    <property type="entry name" value="Zn_Ribbon_1"/>
    <property type="match status" value="1"/>
</dbReference>
<accession>A0A0B2JYN8</accession>
<evidence type="ECO:0000256" key="2">
    <source>
        <dbReference type="SAM" id="Phobius"/>
    </source>
</evidence>
<gene>
    <name evidence="4" type="ORF">NZ47_08290</name>
</gene>
<feature type="region of interest" description="Disordered" evidence="1">
    <location>
        <begin position="123"/>
        <end position="151"/>
    </location>
</feature>
<keyword evidence="2" id="KW-0812">Transmembrane</keyword>
<evidence type="ECO:0000313" key="4">
    <source>
        <dbReference type="EMBL" id="KHM51838.1"/>
    </source>
</evidence>
<organism evidence="4 5">
    <name type="scientific">Anaerovibrio lipolyticus</name>
    <dbReference type="NCBI Taxonomy" id="82374"/>
    <lineage>
        <taxon>Bacteria</taxon>
        <taxon>Bacillati</taxon>
        <taxon>Bacillota</taxon>
        <taxon>Negativicutes</taxon>
        <taxon>Selenomonadales</taxon>
        <taxon>Selenomonadaceae</taxon>
        <taxon>Anaerovibrio</taxon>
    </lineage>
</organism>
<evidence type="ECO:0000256" key="1">
    <source>
        <dbReference type="SAM" id="MobiDB-lite"/>
    </source>
</evidence>
<feature type="transmembrane region" description="Helical" evidence="2">
    <location>
        <begin position="73"/>
        <end position="93"/>
    </location>
</feature>
<protein>
    <recommendedName>
        <fullName evidence="3">Zinc-ribbon domain-containing protein</fullName>
    </recommendedName>
</protein>
<sequence length="293" mass="32319">MFCPKCGANLPDGTKFCSNCGANVDTPVPNAPQSVPSNNQPISNTYQQNTNSPNGWNNEPNKQEDLKFWQKSWFMWVCLIFLTPIGIILCYVNRERHSKWKVICGVFAVLFLIGVFMPKDNHSKQATSTNVTQEQEVNKKTDVNSAEKKAAEGKKQTAADYKILYNQVMGALQPADDAMQARKDVAAAGDFVGMINKMAAEKDAIATAKNNLSAISAPASFDSDDRDKLQKGKESIGKALDQRDAFIMYMARYIQNQSQTDFEMAQQSIKLSDAAMMAGLACIVSIGQKYNAN</sequence>
<feature type="region of interest" description="Disordered" evidence="1">
    <location>
        <begin position="31"/>
        <end position="59"/>
    </location>
</feature>
<feature type="compositionally biased region" description="Polar residues" evidence="1">
    <location>
        <begin position="124"/>
        <end position="135"/>
    </location>
</feature>
<dbReference type="AlphaFoldDB" id="A0A0B2JYN8"/>
<proteinExistence type="predicted"/>
<feature type="domain" description="Zinc-ribbon" evidence="3">
    <location>
        <begin position="2"/>
        <end position="23"/>
    </location>
</feature>
<name>A0A0B2JYN8_9FIRM</name>
<keyword evidence="5" id="KW-1185">Reference proteome</keyword>
<dbReference type="InterPro" id="IPR026870">
    <property type="entry name" value="Zinc_ribbon_dom"/>
</dbReference>
<evidence type="ECO:0000313" key="5">
    <source>
        <dbReference type="Proteomes" id="UP000030993"/>
    </source>
</evidence>
<feature type="compositionally biased region" description="Basic and acidic residues" evidence="1">
    <location>
        <begin position="136"/>
        <end position="151"/>
    </location>
</feature>
<comment type="caution">
    <text evidence="4">The sequence shown here is derived from an EMBL/GenBank/DDBJ whole genome shotgun (WGS) entry which is preliminary data.</text>
</comment>
<dbReference type="EMBL" id="JSCE01000170">
    <property type="protein sequence ID" value="KHM51838.1"/>
    <property type="molecule type" value="Genomic_DNA"/>
</dbReference>